<evidence type="ECO:0000256" key="1">
    <source>
        <dbReference type="SAM" id="Phobius"/>
    </source>
</evidence>
<name>A0A076Q0A5_COMTE</name>
<accession>A0A076Q0A5</accession>
<sequence>MPQTFNHLSHGAAVRPLPAARMGLLLWLLGLPGVVALAWTVPPAWLGFLTGDGLEVAGSWAVTAGLSALLALSVCLGVRLGPKLGLSAPLIHALAEGRVPWRGIRVLSLPGVAGGVIGAAWLVTLAVVWPESMPFVDPVYGLPLWPKLLYGAITEELLLRLGMLTGVMWLLWLLFGSSRQRPDWRLGWSAIALAALLSGCIPVFLNWGVVGELPAPAVLQLLMCESVYGLLAGIMFWRYGLEAAMLTHVVTYLLSHGLI</sequence>
<protein>
    <submittedName>
        <fullName evidence="2">Abortive infection protein</fullName>
    </submittedName>
</protein>
<reference evidence="2 3" key="1">
    <citation type="journal article" date="2014" name="Genome Announc.">
        <title>Complete Genome Sequence of Polychlorinated Biphenyl Degrader Comamonas testosteroni TK102 (NBRC 109938).</title>
        <authorList>
            <person name="Fukuda K."/>
            <person name="Hosoyama A."/>
            <person name="Tsuchikane K."/>
            <person name="Ohji S."/>
            <person name="Yamazoe A."/>
            <person name="Fujita N."/>
            <person name="Shintani M."/>
            <person name="Kimbara K."/>
        </authorList>
    </citation>
    <scope>NUCLEOTIDE SEQUENCE [LARGE SCALE GENOMIC DNA]</scope>
    <source>
        <strain evidence="2">TK102</strain>
    </source>
</reference>
<dbReference type="AlphaFoldDB" id="A0A076Q0A5"/>
<dbReference type="EMBL" id="CP006704">
    <property type="protein sequence ID" value="AIJ49535.1"/>
    <property type="molecule type" value="Genomic_DNA"/>
</dbReference>
<feature type="transmembrane region" description="Helical" evidence="1">
    <location>
        <begin position="57"/>
        <end position="78"/>
    </location>
</feature>
<gene>
    <name evidence="2" type="ORF">O987_27425</name>
</gene>
<evidence type="ECO:0000313" key="3">
    <source>
        <dbReference type="Proteomes" id="UP000028782"/>
    </source>
</evidence>
<keyword evidence="1" id="KW-0472">Membrane</keyword>
<feature type="transmembrane region" description="Helical" evidence="1">
    <location>
        <begin position="149"/>
        <end position="174"/>
    </location>
</feature>
<dbReference type="KEGG" id="ctes:O987_27425"/>
<proteinExistence type="predicted"/>
<feature type="transmembrane region" description="Helical" evidence="1">
    <location>
        <begin position="24"/>
        <end position="45"/>
    </location>
</feature>
<dbReference type="RefSeq" id="WP_043375759.1">
    <property type="nucleotide sequence ID" value="NZ_CP006704.1"/>
</dbReference>
<evidence type="ECO:0000313" key="2">
    <source>
        <dbReference type="EMBL" id="AIJ49535.1"/>
    </source>
</evidence>
<feature type="transmembrane region" description="Helical" evidence="1">
    <location>
        <begin position="106"/>
        <end position="129"/>
    </location>
</feature>
<dbReference type="Proteomes" id="UP000028782">
    <property type="component" value="Chromosome"/>
</dbReference>
<keyword evidence="1" id="KW-0812">Transmembrane</keyword>
<feature type="transmembrane region" description="Helical" evidence="1">
    <location>
        <begin position="217"/>
        <end position="237"/>
    </location>
</feature>
<organism evidence="2 3">
    <name type="scientific">Comamonas testosteroni TK102</name>
    <dbReference type="NCBI Taxonomy" id="1392005"/>
    <lineage>
        <taxon>Bacteria</taxon>
        <taxon>Pseudomonadati</taxon>
        <taxon>Pseudomonadota</taxon>
        <taxon>Betaproteobacteria</taxon>
        <taxon>Burkholderiales</taxon>
        <taxon>Comamonadaceae</taxon>
        <taxon>Comamonas</taxon>
    </lineage>
</organism>
<keyword evidence="1" id="KW-1133">Transmembrane helix</keyword>
<feature type="transmembrane region" description="Helical" evidence="1">
    <location>
        <begin position="186"/>
        <end position="205"/>
    </location>
</feature>
<dbReference type="HOGENOM" id="CLU_082370_0_0_4"/>